<evidence type="ECO:0000313" key="1">
    <source>
        <dbReference type="EMBL" id="KAK2953899.1"/>
    </source>
</evidence>
<sequence length="160" mass="18130">MAQKCGEVKIDPRIDTCLNCHQHTLKDTHRHQSRRTSALAVTYTFDRTVRTAFRTAGIGDVEEERSPLLAWKARVDKPSSERWNASKKMEPKPRMMNRRMERQRGSTVADVLLRSSYRIDKQIKGHHTVETAIPGNSSGSCSSPLSPDISSAFFVCDIEQ</sequence>
<comment type="caution">
    <text evidence="1">The sequence shown here is derived from an EMBL/GenBank/DDBJ whole genome shotgun (WGS) entry which is preliminary data.</text>
</comment>
<name>A0ABQ9XQ83_9EUKA</name>
<organism evidence="1 2">
    <name type="scientific">Blattamonas nauphoetae</name>
    <dbReference type="NCBI Taxonomy" id="2049346"/>
    <lineage>
        <taxon>Eukaryota</taxon>
        <taxon>Metamonada</taxon>
        <taxon>Preaxostyla</taxon>
        <taxon>Oxymonadida</taxon>
        <taxon>Blattamonas</taxon>
    </lineage>
</organism>
<accession>A0ABQ9XQ83</accession>
<dbReference type="EMBL" id="JARBJD010000085">
    <property type="protein sequence ID" value="KAK2953899.1"/>
    <property type="molecule type" value="Genomic_DNA"/>
</dbReference>
<gene>
    <name evidence="1" type="ORF">BLNAU_11159</name>
</gene>
<reference evidence="1 2" key="1">
    <citation type="journal article" date="2022" name="bioRxiv">
        <title>Genomics of Preaxostyla Flagellates Illuminates Evolutionary Transitions and the Path Towards Mitochondrial Loss.</title>
        <authorList>
            <person name="Novak L.V.F."/>
            <person name="Treitli S.C."/>
            <person name="Pyrih J."/>
            <person name="Halakuc P."/>
            <person name="Pipaliya S.V."/>
            <person name="Vacek V."/>
            <person name="Brzon O."/>
            <person name="Soukal P."/>
            <person name="Eme L."/>
            <person name="Dacks J.B."/>
            <person name="Karnkowska A."/>
            <person name="Elias M."/>
            <person name="Hampl V."/>
        </authorList>
    </citation>
    <scope>NUCLEOTIDE SEQUENCE [LARGE SCALE GENOMIC DNA]</scope>
    <source>
        <strain evidence="1">NAU3</strain>
        <tissue evidence="1">Gut</tissue>
    </source>
</reference>
<proteinExistence type="predicted"/>
<protein>
    <submittedName>
        <fullName evidence="1">Uncharacterized protein</fullName>
    </submittedName>
</protein>
<dbReference type="Proteomes" id="UP001281761">
    <property type="component" value="Unassembled WGS sequence"/>
</dbReference>
<keyword evidence="2" id="KW-1185">Reference proteome</keyword>
<evidence type="ECO:0000313" key="2">
    <source>
        <dbReference type="Proteomes" id="UP001281761"/>
    </source>
</evidence>